<dbReference type="Pfam" id="PF06791">
    <property type="entry name" value="TMP_2"/>
    <property type="match status" value="1"/>
</dbReference>
<dbReference type="AlphaFoldDB" id="A0A562LMS9"/>
<evidence type="ECO:0000259" key="2">
    <source>
        <dbReference type="Pfam" id="PF06791"/>
    </source>
</evidence>
<comment type="caution">
    <text evidence="3">The sequence shown here is derived from an EMBL/GenBank/DDBJ whole genome shotgun (WGS) entry which is preliminary data.</text>
</comment>
<keyword evidence="1" id="KW-0175">Coiled coil</keyword>
<gene>
    <name evidence="3" type="ORF">IQ17_01740</name>
</gene>
<dbReference type="InterPro" id="IPR009628">
    <property type="entry name" value="Phage_tape_measure_N"/>
</dbReference>
<name>A0A562LMS9_9BRAD</name>
<evidence type="ECO:0000313" key="4">
    <source>
        <dbReference type="Proteomes" id="UP000317176"/>
    </source>
</evidence>
<reference evidence="3 4" key="1">
    <citation type="journal article" date="2015" name="Stand. Genomic Sci.">
        <title>Genomic Encyclopedia of Bacterial and Archaeal Type Strains, Phase III: the genomes of soil and plant-associated and newly described type strains.</title>
        <authorList>
            <person name="Whitman W.B."/>
            <person name="Woyke T."/>
            <person name="Klenk H.P."/>
            <person name="Zhou Y."/>
            <person name="Lilburn T.G."/>
            <person name="Beck B.J."/>
            <person name="De Vos P."/>
            <person name="Vandamme P."/>
            <person name="Eisen J.A."/>
            <person name="Garrity G."/>
            <person name="Hugenholtz P."/>
            <person name="Kyrpides N.C."/>
        </authorList>
    </citation>
    <scope>NUCLEOTIDE SEQUENCE [LARGE SCALE GENOMIC DNA]</scope>
    <source>
        <strain evidence="3 4">CGMCC 1.10947</strain>
    </source>
</reference>
<dbReference type="EMBL" id="VLKL01000003">
    <property type="protein sequence ID" value="TWI08915.1"/>
    <property type="molecule type" value="Genomic_DNA"/>
</dbReference>
<sequence>MQRQLDKLVGQIGAVDNSLGTAFTKAPKKIDDVTKSLSGAKFQTANLAAQFQDIAVQLQGGQSPFTVALQQGTQISQVLGQSGAAGAVGLLGTAFASLLTPTSLATIATIALGGAAVQYIGTALGGVGDLDDRLKVHSDLIASLKDSYGEAGKGVETLSKGSISVFKTLLSLSTDGLQKELERLSQSALSAAVPMAQFVDDFGRPLAEAADKFAPFRKAIDDFNASVKAGKPDVRAFREAVSNVVDNSADENLRKYGKSLLDATEQTNKIELALQSAQKSIRGFGAEALAAAQQGEAFADAMKKLAGTVTPNLDDREKILKNYLAALEKAGGTEERLAAARERDNQLAILSYNDRRKAAQDAASEQEQALKSFQSQINSQSKQTAKTIGATPAIGLGVRSLANMETI</sequence>
<feature type="domain" description="Bacteriophage tail tape measure N-terminal" evidence="2">
    <location>
        <begin position="30"/>
        <end position="119"/>
    </location>
</feature>
<organism evidence="3 4">
    <name type="scientific">Bradyrhizobium daqingense</name>
    <dbReference type="NCBI Taxonomy" id="993502"/>
    <lineage>
        <taxon>Bacteria</taxon>
        <taxon>Pseudomonadati</taxon>
        <taxon>Pseudomonadota</taxon>
        <taxon>Alphaproteobacteria</taxon>
        <taxon>Hyphomicrobiales</taxon>
        <taxon>Nitrobacteraceae</taxon>
        <taxon>Bradyrhizobium</taxon>
    </lineage>
</organism>
<dbReference type="Proteomes" id="UP000317176">
    <property type="component" value="Unassembled WGS sequence"/>
</dbReference>
<accession>A0A562LMS9</accession>
<evidence type="ECO:0000256" key="1">
    <source>
        <dbReference type="SAM" id="Coils"/>
    </source>
</evidence>
<keyword evidence="4" id="KW-1185">Reference proteome</keyword>
<evidence type="ECO:0000313" key="3">
    <source>
        <dbReference type="EMBL" id="TWI08915.1"/>
    </source>
</evidence>
<protein>
    <submittedName>
        <fullName evidence="3">Tail length tape measure protein</fullName>
    </submittedName>
</protein>
<proteinExistence type="predicted"/>
<feature type="coiled-coil region" evidence="1">
    <location>
        <begin position="356"/>
        <end position="383"/>
    </location>
</feature>